<reference evidence="2 3" key="1">
    <citation type="submission" date="2018-06" db="EMBL/GenBank/DDBJ databases">
        <title>A transcriptomic atlas of mushroom development highlights an independent origin of complex multicellularity.</title>
        <authorList>
            <consortium name="DOE Joint Genome Institute"/>
            <person name="Krizsan K."/>
            <person name="Almasi E."/>
            <person name="Merenyi Z."/>
            <person name="Sahu N."/>
            <person name="Viragh M."/>
            <person name="Koszo T."/>
            <person name="Mondo S."/>
            <person name="Kiss B."/>
            <person name="Balint B."/>
            <person name="Kues U."/>
            <person name="Barry K."/>
            <person name="Hegedus J.C."/>
            <person name="Henrissat B."/>
            <person name="Johnson J."/>
            <person name="Lipzen A."/>
            <person name="Ohm R."/>
            <person name="Nagy I."/>
            <person name="Pangilinan J."/>
            <person name="Yan J."/>
            <person name="Xiong Y."/>
            <person name="Grigoriev I.V."/>
            <person name="Hibbett D.S."/>
            <person name="Nagy L.G."/>
        </authorList>
    </citation>
    <scope>NUCLEOTIDE SEQUENCE [LARGE SCALE GENOMIC DNA]</scope>
    <source>
        <strain evidence="2 3">SZMC22713</strain>
    </source>
</reference>
<proteinExistence type="predicted"/>
<evidence type="ECO:0000256" key="1">
    <source>
        <dbReference type="SAM" id="MobiDB-lite"/>
    </source>
</evidence>
<protein>
    <submittedName>
        <fullName evidence="2">Uncharacterized protein</fullName>
    </submittedName>
</protein>
<dbReference type="EMBL" id="ML170184">
    <property type="protein sequence ID" value="TDL20921.1"/>
    <property type="molecule type" value="Genomic_DNA"/>
</dbReference>
<organism evidence="2 3">
    <name type="scientific">Rickenella mellea</name>
    <dbReference type="NCBI Taxonomy" id="50990"/>
    <lineage>
        <taxon>Eukaryota</taxon>
        <taxon>Fungi</taxon>
        <taxon>Dikarya</taxon>
        <taxon>Basidiomycota</taxon>
        <taxon>Agaricomycotina</taxon>
        <taxon>Agaricomycetes</taxon>
        <taxon>Hymenochaetales</taxon>
        <taxon>Rickenellaceae</taxon>
        <taxon>Rickenella</taxon>
    </lineage>
</organism>
<accession>A0A4Y7Q0R4</accession>
<evidence type="ECO:0000313" key="3">
    <source>
        <dbReference type="Proteomes" id="UP000294933"/>
    </source>
</evidence>
<keyword evidence="3" id="KW-1185">Reference proteome</keyword>
<name>A0A4Y7Q0R4_9AGAM</name>
<evidence type="ECO:0000313" key="2">
    <source>
        <dbReference type="EMBL" id="TDL20921.1"/>
    </source>
</evidence>
<dbReference type="AlphaFoldDB" id="A0A4Y7Q0R4"/>
<dbReference type="Proteomes" id="UP000294933">
    <property type="component" value="Unassembled WGS sequence"/>
</dbReference>
<dbReference type="VEuPathDB" id="FungiDB:BD410DRAFT_320538"/>
<gene>
    <name evidence="2" type="ORF">BD410DRAFT_320538</name>
</gene>
<sequence>MGKTSRGDGDWNDAYTPSHTPAARKTQMLKSTTRTFLTEATRFGWTTFPNNISMRLTYTGFSPDIQSRCPIIPKSPTCDRWRTSLNLEYSMHMRFTSYRRLLREPSRCGVDCSALLNQDDSDFNLLHWVVKRERTKYDFDHRALFPTIEIVAKTSWLWKLKKSALFVSLRQTIKRPT</sequence>
<feature type="region of interest" description="Disordered" evidence="1">
    <location>
        <begin position="1"/>
        <end position="25"/>
    </location>
</feature>